<evidence type="ECO:0000256" key="5">
    <source>
        <dbReference type="ARBA" id="ARBA00022917"/>
    </source>
</evidence>
<evidence type="ECO:0000259" key="7">
    <source>
        <dbReference type="PROSITE" id="PS50862"/>
    </source>
</evidence>
<dbReference type="GO" id="GO:0003676">
    <property type="term" value="F:nucleic acid binding"/>
    <property type="evidence" value="ECO:0007669"/>
    <property type="project" value="InterPro"/>
</dbReference>
<dbReference type="Proteomes" id="UP000280073">
    <property type="component" value="Unassembled WGS sequence"/>
</dbReference>
<evidence type="ECO:0000256" key="1">
    <source>
        <dbReference type="ARBA" id="ARBA00022490"/>
    </source>
</evidence>
<evidence type="ECO:0000256" key="6">
    <source>
        <dbReference type="ARBA" id="ARBA00023146"/>
    </source>
</evidence>
<feature type="non-terminal residue" evidence="8">
    <location>
        <position position="263"/>
    </location>
</feature>
<evidence type="ECO:0000313" key="8">
    <source>
        <dbReference type="EMBL" id="RSR36468.1"/>
    </source>
</evidence>
<dbReference type="Gene3D" id="2.40.50.140">
    <property type="entry name" value="Nucleic acid-binding proteins"/>
    <property type="match status" value="1"/>
</dbReference>
<evidence type="ECO:0000256" key="3">
    <source>
        <dbReference type="ARBA" id="ARBA00022741"/>
    </source>
</evidence>
<dbReference type="InterPro" id="IPR006195">
    <property type="entry name" value="aa-tRNA-synth_II"/>
</dbReference>
<dbReference type="CDD" id="cd04317">
    <property type="entry name" value="EcAspRS_like_N"/>
    <property type="match status" value="1"/>
</dbReference>
<dbReference type="InterPro" id="IPR002312">
    <property type="entry name" value="Asp/Asn-tRNA-synth_IIb"/>
</dbReference>
<name>A0A429MJ46_ACIBA</name>
<keyword evidence="3" id="KW-0547">Nucleotide-binding</keyword>
<dbReference type="Gene3D" id="3.30.930.10">
    <property type="entry name" value="Bira Bifunctional Protein, Domain 2"/>
    <property type="match status" value="1"/>
</dbReference>
<keyword evidence="1" id="KW-0963">Cytoplasm</keyword>
<dbReference type="SUPFAM" id="SSF50249">
    <property type="entry name" value="Nucleic acid-binding proteins"/>
    <property type="match status" value="1"/>
</dbReference>
<organism evidence="8 9">
    <name type="scientific">Acinetobacter baumannii</name>
    <dbReference type="NCBI Taxonomy" id="470"/>
    <lineage>
        <taxon>Bacteria</taxon>
        <taxon>Pseudomonadati</taxon>
        <taxon>Pseudomonadota</taxon>
        <taxon>Gammaproteobacteria</taxon>
        <taxon>Moraxellales</taxon>
        <taxon>Moraxellaceae</taxon>
        <taxon>Acinetobacter</taxon>
        <taxon>Acinetobacter calcoaceticus/baumannii complex</taxon>
    </lineage>
</organism>
<protein>
    <submittedName>
        <fullName evidence="8">Aspartate--tRNA ligase</fullName>
        <ecNumber evidence="8">6.1.1.12</ecNumber>
    </submittedName>
</protein>
<gene>
    <name evidence="8" type="primary">aspS</name>
    <name evidence="8" type="ORF">EA686_23765</name>
</gene>
<dbReference type="NCBIfam" id="TIGR00459">
    <property type="entry name" value="aspS_bact"/>
    <property type="match status" value="1"/>
</dbReference>
<dbReference type="GO" id="GO:0006422">
    <property type="term" value="P:aspartyl-tRNA aminoacylation"/>
    <property type="evidence" value="ECO:0007669"/>
    <property type="project" value="TreeGrafter"/>
</dbReference>
<dbReference type="PRINTS" id="PR01042">
    <property type="entry name" value="TRNASYNTHASP"/>
</dbReference>
<dbReference type="PANTHER" id="PTHR22594">
    <property type="entry name" value="ASPARTYL/LYSYL-TRNA SYNTHETASE"/>
    <property type="match status" value="1"/>
</dbReference>
<reference evidence="8 9" key="1">
    <citation type="submission" date="2018-10" db="EMBL/GenBank/DDBJ databases">
        <title>GWAS and RNA-Seq identify cryptic mechanisms of antimicrobial resistance in Acinetobacter baumannii.</title>
        <authorList>
            <person name="Sahl J.W."/>
        </authorList>
    </citation>
    <scope>NUCLEOTIDE SEQUENCE [LARGE SCALE GENOMIC DNA]</scope>
    <source>
        <strain evidence="8 9">TG28175</strain>
    </source>
</reference>
<feature type="domain" description="Aminoacyl-transfer RNA synthetases class-II family profile" evidence="7">
    <location>
        <begin position="130"/>
        <end position="263"/>
    </location>
</feature>
<dbReference type="EMBL" id="RFDI01001786">
    <property type="protein sequence ID" value="RSR36468.1"/>
    <property type="molecule type" value="Genomic_DNA"/>
</dbReference>
<dbReference type="Pfam" id="PF01336">
    <property type="entry name" value="tRNA_anti-codon"/>
    <property type="match status" value="1"/>
</dbReference>
<dbReference type="SUPFAM" id="SSF55681">
    <property type="entry name" value="Class II aaRS and biotin synthetases"/>
    <property type="match status" value="1"/>
</dbReference>
<keyword evidence="6" id="KW-0030">Aminoacyl-tRNA synthetase</keyword>
<dbReference type="GO" id="GO:0004815">
    <property type="term" value="F:aspartate-tRNA ligase activity"/>
    <property type="evidence" value="ECO:0007669"/>
    <property type="project" value="UniProtKB-EC"/>
</dbReference>
<accession>A0A429MJ46</accession>
<dbReference type="GO" id="GO:0005524">
    <property type="term" value="F:ATP binding"/>
    <property type="evidence" value="ECO:0007669"/>
    <property type="project" value="UniProtKB-KW"/>
</dbReference>
<evidence type="ECO:0000256" key="4">
    <source>
        <dbReference type="ARBA" id="ARBA00022840"/>
    </source>
</evidence>
<feature type="non-terminal residue" evidence="8">
    <location>
        <position position="1"/>
    </location>
</feature>
<dbReference type="Pfam" id="PF00152">
    <property type="entry name" value="tRNA-synt_2"/>
    <property type="match status" value="1"/>
</dbReference>
<dbReference type="InterPro" id="IPR004524">
    <property type="entry name" value="Asp-tRNA-ligase_1"/>
</dbReference>
<dbReference type="AlphaFoldDB" id="A0A429MJ46"/>
<dbReference type="PANTHER" id="PTHR22594:SF5">
    <property type="entry name" value="ASPARTATE--TRNA LIGASE, MITOCHONDRIAL"/>
    <property type="match status" value="1"/>
</dbReference>
<dbReference type="InterPro" id="IPR047089">
    <property type="entry name" value="Asp-tRNA-ligase_1_N"/>
</dbReference>
<dbReference type="PROSITE" id="PS50862">
    <property type="entry name" value="AA_TRNA_LIGASE_II"/>
    <property type="match status" value="1"/>
</dbReference>
<evidence type="ECO:0000256" key="2">
    <source>
        <dbReference type="ARBA" id="ARBA00022598"/>
    </source>
</evidence>
<comment type="caution">
    <text evidence="8">The sequence shown here is derived from an EMBL/GenBank/DDBJ whole genome shotgun (WGS) entry which is preliminary data.</text>
</comment>
<evidence type="ECO:0000313" key="9">
    <source>
        <dbReference type="Proteomes" id="UP000280073"/>
    </source>
</evidence>
<proteinExistence type="predicted"/>
<dbReference type="InterPro" id="IPR012340">
    <property type="entry name" value="NA-bd_OB-fold"/>
</dbReference>
<sequence length="263" mass="30532">AQIDQTVTLCGWVHRRRDHGGVIFLDMRDRDGLVQVVIDPDTPEAFATADKARSEYVLKITGRVRRRYEGTENPNMVSGQIEVLGKEIEVLAASETPPFPLNDDTINVSEEHRLKYRFLDIRRPEMLERLRFRSKVTNLIRNYLDDHGFLDVETPILTRATPEGARDYLVPSRVQNGSFYALPQSPQLFKQLLMVGGIDRYYQIAKCFRDEDLRADRQPEFTQIDIETSFLNDDDIMDLMEGMTVKLFNDLLGVKFEKFRRMP</sequence>
<keyword evidence="5" id="KW-0648">Protein biosynthesis</keyword>
<keyword evidence="2 8" id="KW-0436">Ligase</keyword>
<dbReference type="InterPro" id="IPR004365">
    <property type="entry name" value="NA-bd_OB_tRNA"/>
</dbReference>
<dbReference type="InterPro" id="IPR004364">
    <property type="entry name" value="Aa-tRNA-synt_II"/>
</dbReference>
<keyword evidence="4" id="KW-0067">ATP-binding</keyword>
<dbReference type="EC" id="6.1.1.12" evidence="8"/>
<dbReference type="InterPro" id="IPR045864">
    <property type="entry name" value="aa-tRNA-synth_II/BPL/LPL"/>
</dbReference>